<feature type="region of interest" description="Disordered" evidence="11">
    <location>
        <begin position="164"/>
        <end position="207"/>
    </location>
</feature>
<dbReference type="GO" id="GO:0071595">
    <property type="term" value="C:Nem1-Spo7 phosphatase complex"/>
    <property type="evidence" value="ECO:0007669"/>
    <property type="project" value="InterPro"/>
</dbReference>
<evidence type="ECO:0000313" key="14">
    <source>
        <dbReference type="Proteomes" id="UP000076532"/>
    </source>
</evidence>
<evidence type="ECO:0000256" key="12">
    <source>
        <dbReference type="SAM" id="Phobius"/>
    </source>
</evidence>
<feature type="transmembrane region" description="Helical" evidence="12">
    <location>
        <begin position="42"/>
        <end position="60"/>
    </location>
</feature>
<keyword evidence="9" id="KW-0539">Nucleus</keyword>
<comment type="subcellular location">
    <subcellularLocation>
        <location evidence="2">Cytoplasm</location>
    </subcellularLocation>
    <subcellularLocation>
        <location evidence="1">Nucleus membrane</location>
        <topology evidence="1">Multi-pass membrane protein</topology>
    </subcellularLocation>
</comment>
<organism evidence="13 14">
    <name type="scientific">Athelia psychrophila</name>
    <dbReference type="NCBI Taxonomy" id="1759441"/>
    <lineage>
        <taxon>Eukaryota</taxon>
        <taxon>Fungi</taxon>
        <taxon>Dikarya</taxon>
        <taxon>Basidiomycota</taxon>
        <taxon>Agaricomycotina</taxon>
        <taxon>Agaricomycetes</taxon>
        <taxon>Agaricomycetidae</taxon>
        <taxon>Atheliales</taxon>
        <taxon>Atheliaceae</taxon>
        <taxon>Athelia</taxon>
    </lineage>
</organism>
<feature type="non-terminal residue" evidence="13">
    <location>
        <position position="310"/>
    </location>
</feature>
<feature type="transmembrane region" description="Helical" evidence="12">
    <location>
        <begin position="93"/>
        <end position="115"/>
    </location>
</feature>
<protein>
    <recommendedName>
        <fullName evidence="10">Transmembrane protein 188</fullName>
    </recommendedName>
</protein>
<keyword evidence="14" id="KW-1185">Reference proteome</keyword>
<sequence length="310" mass="34029">LPPKGSYHPPNDAATHRDLLLFEERLKTNAASLRRRKARYQLFLVQLLIVIGLLLCEVLLKTSFLAIPYTYALQRALPATYGGDFLAAEVHPYLASGLLFVSVMTLVLFFASGMYSEKISYANRYVPHANKALRSLNMYLNVRKPPLRAKFPLNPLAFLFPRPAASPPRPTSPTSPTSTSPSPASPTRASSPGARAPAASTTLQTIPYTTNPRGELIFSSRVDRAFRDAYERYRSAFERKRDERQRLDDAKTWRGWLALKAPWSAGLPPPPPAALGGAAQAHARTLSGSRGRASLGHTPGSSRRGSPAPR</sequence>
<dbReference type="InterPro" id="IPR005605">
    <property type="entry name" value="Spo7"/>
</dbReference>
<evidence type="ECO:0000256" key="4">
    <source>
        <dbReference type="ARBA" id="ARBA00022490"/>
    </source>
</evidence>
<evidence type="ECO:0000256" key="5">
    <source>
        <dbReference type="ARBA" id="ARBA00022692"/>
    </source>
</evidence>
<evidence type="ECO:0000256" key="10">
    <source>
        <dbReference type="ARBA" id="ARBA00030458"/>
    </source>
</evidence>
<evidence type="ECO:0000256" key="3">
    <source>
        <dbReference type="ARBA" id="ARBA00010998"/>
    </source>
</evidence>
<feature type="region of interest" description="Disordered" evidence="11">
    <location>
        <begin position="267"/>
        <end position="310"/>
    </location>
</feature>
<dbReference type="PANTHER" id="PTHR20996:SF1">
    <property type="entry name" value="NUCLEAR ENVELOPE PHOSPHATASE-REGULATORY SUBUNIT 1"/>
    <property type="match status" value="1"/>
</dbReference>
<keyword evidence="8 12" id="KW-0472">Membrane</keyword>
<evidence type="ECO:0000256" key="1">
    <source>
        <dbReference type="ARBA" id="ARBA00004232"/>
    </source>
</evidence>
<evidence type="ECO:0000256" key="11">
    <source>
        <dbReference type="SAM" id="MobiDB-lite"/>
    </source>
</evidence>
<evidence type="ECO:0000256" key="7">
    <source>
        <dbReference type="ARBA" id="ARBA00023098"/>
    </source>
</evidence>
<evidence type="ECO:0000256" key="2">
    <source>
        <dbReference type="ARBA" id="ARBA00004496"/>
    </source>
</evidence>
<evidence type="ECO:0000256" key="6">
    <source>
        <dbReference type="ARBA" id="ARBA00022989"/>
    </source>
</evidence>
<feature type="compositionally biased region" description="Pro residues" evidence="11">
    <location>
        <begin position="164"/>
        <end position="173"/>
    </location>
</feature>
<feature type="compositionally biased region" description="Low complexity" evidence="11">
    <location>
        <begin position="174"/>
        <end position="202"/>
    </location>
</feature>
<dbReference type="AlphaFoldDB" id="A0A166FF20"/>
<dbReference type="GO" id="GO:0019888">
    <property type="term" value="F:protein phosphatase regulator activity"/>
    <property type="evidence" value="ECO:0007669"/>
    <property type="project" value="InterPro"/>
</dbReference>
<feature type="non-terminal residue" evidence="13">
    <location>
        <position position="1"/>
    </location>
</feature>
<reference evidence="13 14" key="1">
    <citation type="journal article" date="2016" name="Mol. Biol. Evol.">
        <title>Comparative Genomics of Early-Diverging Mushroom-Forming Fungi Provides Insights into the Origins of Lignocellulose Decay Capabilities.</title>
        <authorList>
            <person name="Nagy L.G."/>
            <person name="Riley R."/>
            <person name="Tritt A."/>
            <person name="Adam C."/>
            <person name="Daum C."/>
            <person name="Floudas D."/>
            <person name="Sun H."/>
            <person name="Yadav J.S."/>
            <person name="Pangilinan J."/>
            <person name="Larsson K.H."/>
            <person name="Matsuura K."/>
            <person name="Barry K."/>
            <person name="Labutti K."/>
            <person name="Kuo R."/>
            <person name="Ohm R.A."/>
            <person name="Bhattacharya S.S."/>
            <person name="Shirouzu T."/>
            <person name="Yoshinaga Y."/>
            <person name="Martin F.M."/>
            <person name="Grigoriev I.V."/>
            <person name="Hibbett D.S."/>
        </authorList>
    </citation>
    <scope>NUCLEOTIDE SEQUENCE [LARGE SCALE GENOMIC DNA]</scope>
    <source>
        <strain evidence="13 14">CBS 109695</strain>
    </source>
</reference>
<keyword evidence="5 12" id="KW-0812">Transmembrane</keyword>
<gene>
    <name evidence="13" type="ORF">FIBSPDRAFT_673624</name>
</gene>
<dbReference type="GO" id="GO:0005737">
    <property type="term" value="C:cytoplasm"/>
    <property type="evidence" value="ECO:0007669"/>
    <property type="project" value="UniProtKB-SubCell"/>
</dbReference>
<dbReference type="Pfam" id="PF03907">
    <property type="entry name" value="Spo7"/>
    <property type="match status" value="1"/>
</dbReference>
<dbReference type="InterPro" id="IPR019168">
    <property type="entry name" value="NEP1-R1"/>
</dbReference>
<comment type="similarity">
    <text evidence="3">Belongs to the CNEP1R1 family.</text>
</comment>
<evidence type="ECO:0000256" key="8">
    <source>
        <dbReference type="ARBA" id="ARBA00023136"/>
    </source>
</evidence>
<keyword evidence="7" id="KW-0443">Lipid metabolism</keyword>
<name>A0A166FF20_9AGAM</name>
<accession>A0A166FF20</accession>
<keyword evidence="6 12" id="KW-1133">Transmembrane helix</keyword>
<dbReference type="EMBL" id="KV417590">
    <property type="protein sequence ID" value="KZP16735.1"/>
    <property type="molecule type" value="Genomic_DNA"/>
</dbReference>
<dbReference type="PANTHER" id="PTHR20996">
    <property type="entry name" value="NUCLEAR ENVELOPE PHOSPHATASE-REGULATORY SUBUNIT 1"/>
    <property type="match status" value="1"/>
</dbReference>
<dbReference type="OrthoDB" id="5599171at2759"/>
<keyword evidence="4" id="KW-0963">Cytoplasm</keyword>
<dbReference type="STRING" id="436010.A0A166FF20"/>
<dbReference type="GO" id="GO:0006629">
    <property type="term" value="P:lipid metabolic process"/>
    <property type="evidence" value="ECO:0007669"/>
    <property type="project" value="UniProtKB-KW"/>
</dbReference>
<dbReference type="GO" id="GO:0031965">
    <property type="term" value="C:nuclear membrane"/>
    <property type="evidence" value="ECO:0007669"/>
    <property type="project" value="UniProtKB-SubCell"/>
</dbReference>
<evidence type="ECO:0000313" key="13">
    <source>
        <dbReference type="EMBL" id="KZP16735.1"/>
    </source>
</evidence>
<evidence type="ECO:0000256" key="9">
    <source>
        <dbReference type="ARBA" id="ARBA00023242"/>
    </source>
</evidence>
<dbReference type="Proteomes" id="UP000076532">
    <property type="component" value="Unassembled WGS sequence"/>
</dbReference>
<proteinExistence type="inferred from homology"/>